<dbReference type="PANTHER" id="PTHR45266">
    <property type="entry name" value="OXALOACETATE DECARBOXYLASE ALPHA CHAIN"/>
    <property type="match status" value="1"/>
</dbReference>
<dbReference type="PROSITE" id="PS50968">
    <property type="entry name" value="BIOTINYL_LIPOYL"/>
    <property type="match status" value="1"/>
</dbReference>
<dbReference type="PANTHER" id="PTHR45266:SF3">
    <property type="entry name" value="OXALOACETATE DECARBOXYLASE ALPHA CHAIN"/>
    <property type="match status" value="1"/>
</dbReference>
<dbReference type="Gene3D" id="2.40.50.100">
    <property type="match status" value="1"/>
</dbReference>
<comment type="caution">
    <text evidence="2">The sequence shown here is derived from an EMBL/GenBank/DDBJ whole genome shotgun (WGS) entry which is preliminary data.</text>
</comment>
<dbReference type="AlphaFoldDB" id="A0A351U220"/>
<dbReference type="Proteomes" id="UP000777265">
    <property type="component" value="Unassembled WGS sequence"/>
</dbReference>
<dbReference type="InterPro" id="IPR001882">
    <property type="entry name" value="Biotin_BS"/>
</dbReference>
<reference evidence="2" key="2">
    <citation type="submission" date="2020-01" db="EMBL/GenBank/DDBJ databases">
        <authorList>
            <person name="Campanaro S."/>
        </authorList>
    </citation>
    <scope>NUCLEOTIDE SEQUENCE</scope>
    <source>
        <strain evidence="2">AS06rmzACSIP_7</strain>
    </source>
</reference>
<name>A0A351U220_9BACT</name>
<sequence length="71" mass="7379">MATEVTVPMVGKIVGVSVNVGDKVNEDDQIATLEAMKMEMPIVAPVAGTIKEIKVAAGQEVEADAVLAIIE</sequence>
<reference evidence="2" key="1">
    <citation type="journal article" date="2020" name="Biotechnol. Biofuels">
        <title>New insights from the biogas microbiome by comprehensive genome-resolved metagenomics of nearly 1600 species originating from multiple anaerobic digesters.</title>
        <authorList>
            <person name="Campanaro S."/>
            <person name="Treu L."/>
            <person name="Rodriguez-R L.M."/>
            <person name="Kovalovszki A."/>
            <person name="Ziels R.M."/>
            <person name="Maus I."/>
            <person name="Zhu X."/>
            <person name="Kougias P.G."/>
            <person name="Basile A."/>
            <person name="Luo G."/>
            <person name="Schluter A."/>
            <person name="Konstantinidis K.T."/>
            <person name="Angelidaki I."/>
        </authorList>
    </citation>
    <scope>NUCLEOTIDE SEQUENCE</scope>
    <source>
        <strain evidence="2">AS06rmzACSIP_7</strain>
    </source>
</reference>
<dbReference type="InterPro" id="IPR011053">
    <property type="entry name" value="Single_hybrid_motif"/>
</dbReference>
<dbReference type="CDD" id="cd06850">
    <property type="entry name" value="biotinyl_domain"/>
    <property type="match status" value="1"/>
</dbReference>
<dbReference type="Pfam" id="PF00364">
    <property type="entry name" value="Biotin_lipoyl"/>
    <property type="match status" value="1"/>
</dbReference>
<dbReference type="InterPro" id="IPR050709">
    <property type="entry name" value="Biotin_Carboxyl_Carrier/Decarb"/>
</dbReference>
<keyword evidence="1" id="KW-0092">Biotin</keyword>
<evidence type="ECO:0000313" key="2">
    <source>
        <dbReference type="EMBL" id="NLW34577.1"/>
    </source>
</evidence>
<protein>
    <submittedName>
        <fullName evidence="2">Biotin/lipoyl-binding protein</fullName>
    </submittedName>
</protein>
<proteinExistence type="predicted"/>
<dbReference type="STRING" id="909663.GCA_000512235_01519"/>
<dbReference type="EMBL" id="JAAYEE010000067">
    <property type="protein sequence ID" value="NLW34577.1"/>
    <property type="molecule type" value="Genomic_DNA"/>
</dbReference>
<organism evidence="2 3">
    <name type="scientific">Syntrophorhabdus aromaticivorans</name>
    <dbReference type="NCBI Taxonomy" id="328301"/>
    <lineage>
        <taxon>Bacteria</taxon>
        <taxon>Pseudomonadati</taxon>
        <taxon>Thermodesulfobacteriota</taxon>
        <taxon>Syntrophorhabdia</taxon>
        <taxon>Syntrophorhabdales</taxon>
        <taxon>Syntrophorhabdaceae</taxon>
        <taxon>Syntrophorhabdus</taxon>
    </lineage>
</organism>
<dbReference type="FunFam" id="2.40.50.100:FF:000003">
    <property type="entry name" value="Acetyl-CoA carboxylase biotin carboxyl carrier protein"/>
    <property type="match status" value="1"/>
</dbReference>
<dbReference type="SUPFAM" id="SSF51230">
    <property type="entry name" value="Single hybrid motif"/>
    <property type="match status" value="1"/>
</dbReference>
<accession>A0A351U220</accession>
<evidence type="ECO:0000256" key="1">
    <source>
        <dbReference type="ARBA" id="ARBA00023267"/>
    </source>
</evidence>
<gene>
    <name evidence="2" type="ORF">GXY80_03710</name>
</gene>
<dbReference type="InterPro" id="IPR000089">
    <property type="entry name" value="Biotin_lipoyl"/>
</dbReference>
<dbReference type="PROSITE" id="PS00188">
    <property type="entry name" value="BIOTIN"/>
    <property type="match status" value="1"/>
</dbReference>
<evidence type="ECO:0000313" key="3">
    <source>
        <dbReference type="Proteomes" id="UP000777265"/>
    </source>
</evidence>